<protein>
    <submittedName>
        <fullName evidence="1">Four-helix bundle copper-binding protein</fullName>
    </submittedName>
</protein>
<dbReference type="InterPro" id="IPR005560">
    <property type="entry name" value="Csp_YhjQ"/>
</dbReference>
<name>A0A3N0EHI0_SINP1</name>
<dbReference type="InterPro" id="IPR044543">
    <property type="entry name" value="YHJQ-like"/>
</dbReference>
<dbReference type="CDD" id="cd08026">
    <property type="entry name" value="DUF326"/>
    <property type="match status" value="1"/>
</dbReference>
<dbReference type="AlphaFoldDB" id="A0A3N0EHI0"/>
<dbReference type="PANTHER" id="PTHR37310:SF1">
    <property type="entry name" value="CYTOPLASMIC PROTEIN"/>
    <property type="match status" value="1"/>
</dbReference>
<gene>
    <name evidence="1" type="ORF">ED312_10565</name>
</gene>
<evidence type="ECO:0000313" key="1">
    <source>
        <dbReference type="EMBL" id="RNL87244.1"/>
    </source>
</evidence>
<sequence>MRNSELLASLSNCINHCNYCADACLEEENVKEMIDCIRTDRVCASVCAATADVLATNYPAEVLVGYCQEICERCAEECKSHEAEHCQKCARACEECARACEKFFA</sequence>
<dbReference type="Pfam" id="PF03860">
    <property type="entry name" value="Csp"/>
    <property type="match status" value="1"/>
</dbReference>
<organism evidence="1 2">
    <name type="scientific">Sinomicrobium pectinilyticum</name>
    <dbReference type="NCBI Taxonomy" id="1084421"/>
    <lineage>
        <taxon>Bacteria</taxon>
        <taxon>Pseudomonadati</taxon>
        <taxon>Bacteroidota</taxon>
        <taxon>Flavobacteriia</taxon>
        <taxon>Flavobacteriales</taxon>
        <taxon>Flavobacteriaceae</taxon>
        <taxon>Sinomicrobium</taxon>
    </lineage>
</organism>
<dbReference type="PANTHER" id="PTHR37310">
    <property type="entry name" value="CYTOPLASMIC PROTEIN-RELATED"/>
    <property type="match status" value="1"/>
</dbReference>
<proteinExistence type="predicted"/>
<comment type="caution">
    <text evidence="1">The sequence shown here is derived from an EMBL/GenBank/DDBJ whole genome shotgun (WGS) entry which is preliminary data.</text>
</comment>
<evidence type="ECO:0000313" key="2">
    <source>
        <dbReference type="Proteomes" id="UP000267469"/>
    </source>
</evidence>
<dbReference type="EMBL" id="RJTM01000072">
    <property type="protein sequence ID" value="RNL87244.1"/>
    <property type="molecule type" value="Genomic_DNA"/>
</dbReference>
<dbReference type="Gene3D" id="1.20.1270.360">
    <property type="match status" value="1"/>
</dbReference>
<accession>A0A3N0EHI0</accession>
<reference evidence="1 2" key="1">
    <citation type="submission" date="2018-10" db="EMBL/GenBank/DDBJ databases">
        <title>Sinomicrobium pectinilyticum sp. nov., a pectinase-producing bacterium isolated from alkaline and saline soil, and emended description of the genus Sinomicrobium.</title>
        <authorList>
            <person name="Cheng B."/>
            <person name="Li C."/>
            <person name="Lai Q."/>
            <person name="Du M."/>
            <person name="Shao Z."/>
            <person name="Xu P."/>
            <person name="Yang C."/>
        </authorList>
    </citation>
    <scope>NUCLEOTIDE SEQUENCE [LARGE SCALE GENOMIC DNA]</scope>
    <source>
        <strain evidence="1 2">5DNS001</strain>
    </source>
</reference>
<dbReference type="OrthoDB" id="5396211at2"/>
<keyword evidence="2" id="KW-1185">Reference proteome</keyword>
<dbReference type="Proteomes" id="UP000267469">
    <property type="component" value="Unassembled WGS sequence"/>
</dbReference>